<evidence type="ECO:0000313" key="2">
    <source>
        <dbReference type="EMBL" id="BAN20092.1"/>
    </source>
</evidence>
<dbReference type="AlphaFoldDB" id="R4WQ84"/>
<evidence type="ECO:0008006" key="3">
    <source>
        <dbReference type="Google" id="ProtNLM"/>
    </source>
</evidence>
<evidence type="ECO:0000256" key="1">
    <source>
        <dbReference type="SAM" id="SignalP"/>
    </source>
</evidence>
<dbReference type="InterPro" id="IPR038602">
    <property type="entry name" value="Mite_allergen_7_sf"/>
</dbReference>
<feature type="chain" id="PRO_5004372697" description="Secreted protein" evidence="1">
    <location>
        <begin position="21"/>
        <end position="214"/>
    </location>
</feature>
<feature type="signal peptide" evidence="1">
    <location>
        <begin position="1"/>
        <end position="20"/>
    </location>
</feature>
<organism evidence="2">
    <name type="scientific">Riptortus pedestris</name>
    <name type="common">Bean bug</name>
    <dbReference type="NCBI Taxonomy" id="329032"/>
    <lineage>
        <taxon>Eukaryota</taxon>
        <taxon>Metazoa</taxon>
        <taxon>Ecdysozoa</taxon>
        <taxon>Arthropoda</taxon>
        <taxon>Hexapoda</taxon>
        <taxon>Insecta</taxon>
        <taxon>Pterygota</taxon>
        <taxon>Neoptera</taxon>
        <taxon>Paraneoptera</taxon>
        <taxon>Hemiptera</taxon>
        <taxon>Heteroptera</taxon>
        <taxon>Panheteroptera</taxon>
        <taxon>Pentatomomorpha</taxon>
        <taxon>Coreoidea</taxon>
        <taxon>Alydidae</taxon>
        <taxon>Riptortus</taxon>
    </lineage>
</organism>
<sequence length="214" mass="23834">MKRFCVFLAVALSCAQATLGNSVVDNIIKAVRDDLSKRNISEVSLPDVTWNYFIVSGQIKNTVSGALSTLYVDGDDQVLEKDSQGNVRFDLHLGLKNFRLSYDFSYKYLDLFNPSGTFSSSSDDNKIRLAGTITALSTGVCKATLTKATVKDLGKFEVSLKHSSWFHSFWQSLITFYMNHFGTAGFNSMISKHQQLEAFKSTFSEIACHSIGYQ</sequence>
<reference evidence="2" key="1">
    <citation type="journal article" date="2013" name="PLoS ONE">
        <title>Gene expression in gut symbiotic organ of stinkbug affected by extracellular bacterial symbiont.</title>
        <authorList>
            <person name="Futahashi R."/>
            <person name="Tanaka K."/>
            <person name="Tanahashi M."/>
            <person name="Nikoh N."/>
            <person name="Kikuchi Y."/>
            <person name="Lee B.L."/>
            <person name="Fukatsu T."/>
        </authorList>
    </citation>
    <scope>NUCLEOTIDE SEQUENCE</scope>
    <source>
        <tissue evidence="2">Midgut</tissue>
    </source>
</reference>
<dbReference type="EMBL" id="AK416877">
    <property type="protein sequence ID" value="BAN20092.1"/>
    <property type="molecule type" value="mRNA"/>
</dbReference>
<keyword evidence="1" id="KW-0732">Signal</keyword>
<protein>
    <recommendedName>
        <fullName evidence="3">Secreted protein</fullName>
    </recommendedName>
</protein>
<dbReference type="Gene3D" id="3.15.10.50">
    <property type="match status" value="1"/>
</dbReference>
<proteinExistence type="evidence at transcript level"/>
<accession>R4WQ84</accession>
<name>R4WQ84_RIPPE</name>